<reference evidence="1 2" key="1">
    <citation type="submission" date="2019-02" db="EMBL/GenBank/DDBJ databases">
        <title>Deep-cultivation of Planctomycetes and their phenomic and genomic characterization uncovers novel biology.</title>
        <authorList>
            <person name="Wiegand S."/>
            <person name="Jogler M."/>
            <person name="Boedeker C."/>
            <person name="Pinto D."/>
            <person name="Vollmers J."/>
            <person name="Rivas-Marin E."/>
            <person name="Kohn T."/>
            <person name="Peeters S.H."/>
            <person name="Heuer A."/>
            <person name="Rast P."/>
            <person name="Oberbeckmann S."/>
            <person name="Bunk B."/>
            <person name="Jeske O."/>
            <person name="Meyerdierks A."/>
            <person name="Storesund J.E."/>
            <person name="Kallscheuer N."/>
            <person name="Luecker S."/>
            <person name="Lage O.M."/>
            <person name="Pohl T."/>
            <person name="Merkel B.J."/>
            <person name="Hornburger P."/>
            <person name="Mueller R.-W."/>
            <person name="Bruemmer F."/>
            <person name="Labrenz M."/>
            <person name="Spormann A.M."/>
            <person name="Op Den Camp H."/>
            <person name="Overmann J."/>
            <person name="Amann R."/>
            <person name="Jetten M.S.M."/>
            <person name="Mascher T."/>
            <person name="Medema M.H."/>
            <person name="Devos D.P."/>
            <person name="Kaster A.-K."/>
            <person name="Ovreas L."/>
            <person name="Rohde M."/>
            <person name="Galperin M.Y."/>
            <person name="Jogler C."/>
        </authorList>
    </citation>
    <scope>NUCLEOTIDE SEQUENCE [LARGE SCALE GENOMIC DNA]</scope>
    <source>
        <strain evidence="1 2">Pla100</strain>
    </source>
</reference>
<keyword evidence="2" id="KW-1185">Reference proteome</keyword>
<sequence>MKTHSLNRSVPVVSLFLLGSLTLVGCTGEPRPDGMPDLQPLALTVIQQGVPLEGATVQLIADDPNISRWASGGVTNAEGEVSLKTLGQYEGVVPGTYKVTVYKMAIDGDSTTEAVDSPSSGGSAKAFLVVDPKYQAEATTPVKIEVAKGVDTLPAIDIGAAVKITQMPM</sequence>
<dbReference type="EMBL" id="SJPM01000001">
    <property type="protein sequence ID" value="TWU03800.1"/>
    <property type="molecule type" value="Genomic_DNA"/>
</dbReference>
<protein>
    <recommendedName>
        <fullName evidence="3">Carboxypeptidase regulatory-like domain-containing protein</fullName>
    </recommendedName>
</protein>
<gene>
    <name evidence="1" type="ORF">Pla100_07300</name>
</gene>
<organism evidence="1 2">
    <name type="scientific">Neorhodopirellula pilleata</name>
    <dbReference type="NCBI Taxonomy" id="2714738"/>
    <lineage>
        <taxon>Bacteria</taxon>
        <taxon>Pseudomonadati</taxon>
        <taxon>Planctomycetota</taxon>
        <taxon>Planctomycetia</taxon>
        <taxon>Pirellulales</taxon>
        <taxon>Pirellulaceae</taxon>
        <taxon>Neorhodopirellula</taxon>
    </lineage>
</organism>
<accession>A0A5C6AVN1</accession>
<dbReference type="PROSITE" id="PS51257">
    <property type="entry name" value="PROKAR_LIPOPROTEIN"/>
    <property type="match status" value="1"/>
</dbReference>
<dbReference type="AlphaFoldDB" id="A0A5C6AVN1"/>
<evidence type="ECO:0008006" key="3">
    <source>
        <dbReference type="Google" id="ProtNLM"/>
    </source>
</evidence>
<proteinExistence type="predicted"/>
<evidence type="ECO:0000313" key="2">
    <source>
        <dbReference type="Proteomes" id="UP000316213"/>
    </source>
</evidence>
<name>A0A5C6AVN1_9BACT</name>
<comment type="caution">
    <text evidence="1">The sequence shown here is derived from an EMBL/GenBank/DDBJ whole genome shotgun (WGS) entry which is preliminary data.</text>
</comment>
<dbReference type="Proteomes" id="UP000316213">
    <property type="component" value="Unassembled WGS sequence"/>
</dbReference>
<evidence type="ECO:0000313" key="1">
    <source>
        <dbReference type="EMBL" id="TWU03800.1"/>
    </source>
</evidence>